<dbReference type="Pfam" id="PF25574">
    <property type="entry name" value="TPR_IMB1"/>
    <property type="match status" value="1"/>
</dbReference>
<keyword evidence="5" id="KW-0653">Protein transport</keyword>
<evidence type="ECO:0000256" key="1">
    <source>
        <dbReference type="ARBA" id="ARBA00004496"/>
    </source>
</evidence>
<dbReference type="SUPFAM" id="SSF48371">
    <property type="entry name" value="ARM repeat"/>
    <property type="match status" value="1"/>
</dbReference>
<dbReference type="InterPro" id="IPR040122">
    <property type="entry name" value="Importin_beta"/>
</dbReference>
<evidence type="ECO:0000313" key="8">
    <source>
        <dbReference type="EMBL" id="KAK1358516.1"/>
    </source>
</evidence>
<dbReference type="PANTHER" id="PTHR10527">
    <property type="entry name" value="IMPORTIN BETA"/>
    <property type="match status" value="1"/>
</dbReference>
<feature type="domain" description="Importin subunit beta-1/Transportin-1-like TPR repeats" evidence="7">
    <location>
        <begin position="139"/>
        <end position="359"/>
    </location>
</feature>
<keyword evidence="9" id="KW-1185">Reference proteome</keyword>
<dbReference type="InterPro" id="IPR011989">
    <property type="entry name" value="ARM-like"/>
</dbReference>
<reference evidence="8" key="1">
    <citation type="submission" date="2023-02" db="EMBL/GenBank/DDBJ databases">
        <title>Genome of toxic invasive species Heracleum sosnowskyi carries increased number of genes despite the absence of recent whole-genome duplications.</title>
        <authorList>
            <person name="Schelkunov M."/>
            <person name="Shtratnikova V."/>
            <person name="Makarenko M."/>
            <person name="Klepikova A."/>
            <person name="Omelchenko D."/>
            <person name="Novikova G."/>
            <person name="Obukhova E."/>
            <person name="Bogdanov V."/>
            <person name="Penin A."/>
            <person name="Logacheva M."/>
        </authorList>
    </citation>
    <scope>NUCLEOTIDE SEQUENCE</scope>
    <source>
        <strain evidence="8">Hsosn_3</strain>
        <tissue evidence="8">Leaf</tissue>
    </source>
</reference>
<comment type="caution">
    <text evidence="8">The sequence shown here is derived from an EMBL/GenBank/DDBJ whole genome shotgun (WGS) entry which is preliminary data.</text>
</comment>
<dbReference type="GO" id="GO:0006606">
    <property type="term" value="P:protein import into nucleus"/>
    <property type="evidence" value="ECO:0007669"/>
    <property type="project" value="InterPro"/>
</dbReference>
<dbReference type="GO" id="GO:0005737">
    <property type="term" value="C:cytoplasm"/>
    <property type="evidence" value="ECO:0007669"/>
    <property type="project" value="UniProtKB-SubCell"/>
</dbReference>
<evidence type="ECO:0000256" key="5">
    <source>
        <dbReference type="ARBA" id="ARBA00022927"/>
    </source>
</evidence>
<evidence type="ECO:0000256" key="2">
    <source>
        <dbReference type="ARBA" id="ARBA00022448"/>
    </source>
</evidence>
<keyword evidence="3" id="KW-0963">Cytoplasm</keyword>
<feature type="chain" id="PRO_5042234479" description="Importin subunit beta-1/Transportin-1-like TPR repeats domain-containing protein" evidence="6">
    <location>
        <begin position="17"/>
        <end position="361"/>
    </location>
</feature>
<evidence type="ECO:0000256" key="3">
    <source>
        <dbReference type="ARBA" id="ARBA00022490"/>
    </source>
</evidence>
<keyword evidence="2" id="KW-0813">Transport</keyword>
<keyword evidence="6" id="KW-0732">Signal</keyword>
<dbReference type="Proteomes" id="UP001237642">
    <property type="component" value="Unassembled WGS sequence"/>
</dbReference>
<name>A0AAD8M2P6_9APIA</name>
<evidence type="ECO:0000259" key="7">
    <source>
        <dbReference type="Pfam" id="PF25574"/>
    </source>
</evidence>
<dbReference type="AlphaFoldDB" id="A0AAD8M2P6"/>
<feature type="signal peptide" evidence="6">
    <location>
        <begin position="1"/>
        <end position="16"/>
    </location>
</feature>
<reference evidence="8" key="2">
    <citation type="submission" date="2023-05" db="EMBL/GenBank/DDBJ databases">
        <authorList>
            <person name="Schelkunov M.I."/>
        </authorList>
    </citation>
    <scope>NUCLEOTIDE SEQUENCE</scope>
    <source>
        <strain evidence="8">Hsosn_3</strain>
        <tissue evidence="8">Leaf</tissue>
    </source>
</reference>
<comment type="subcellular location">
    <subcellularLocation>
        <location evidence="1">Cytoplasm</location>
    </subcellularLocation>
</comment>
<dbReference type="EMBL" id="JAUIZM010000011">
    <property type="protein sequence ID" value="KAK1358516.1"/>
    <property type="molecule type" value="Genomic_DNA"/>
</dbReference>
<dbReference type="Gene3D" id="1.25.10.10">
    <property type="entry name" value="Leucine-rich Repeat Variant"/>
    <property type="match status" value="2"/>
</dbReference>
<evidence type="ECO:0000256" key="4">
    <source>
        <dbReference type="ARBA" id="ARBA00022737"/>
    </source>
</evidence>
<protein>
    <recommendedName>
        <fullName evidence="7">Importin subunit beta-1/Transportin-1-like TPR repeats domain-containing protein</fullName>
    </recommendedName>
</protein>
<proteinExistence type="predicted"/>
<dbReference type="InterPro" id="IPR058584">
    <property type="entry name" value="IMB1_TNPO1-like_TPR"/>
</dbReference>
<gene>
    <name evidence="8" type="ORF">POM88_051772</name>
</gene>
<sequence length="361" mass="40448">MGFGVTCLCLVARTVGDAIVPLVMPFVQTRMLENDNEWRACEASIYALGLILEGPSIEKLSPWLGILLDNLVDAMFASNSHVRDRTAWTLSRVFELLSPVAGHSVITQENLPRVIVALLDDLSDNSHIAEKKLGGVENTNSVILKTVNQIMEFFMVFSCRSSTIHEEALLATGVLAHATGLEFFCYMPKFFKYLEIGLKNFEEYQVYSISVGVVGDILRALKDRVLPYCEGIMTLLVNNLNRDELHHSVKPPIFSCFGDIALAIGEHFEKYFKCVVQMMQRAAKLCKKLDNTDKEMMICDNQPRQSILETYSCILQAFKDTKADLILPYAGDMLLFIKLVSEDRPRPPPVFNGRVLIGDVG</sequence>
<accession>A0AAD8M2P6</accession>
<keyword evidence="4" id="KW-0677">Repeat</keyword>
<evidence type="ECO:0000313" key="9">
    <source>
        <dbReference type="Proteomes" id="UP001237642"/>
    </source>
</evidence>
<organism evidence="8 9">
    <name type="scientific">Heracleum sosnowskyi</name>
    <dbReference type="NCBI Taxonomy" id="360622"/>
    <lineage>
        <taxon>Eukaryota</taxon>
        <taxon>Viridiplantae</taxon>
        <taxon>Streptophyta</taxon>
        <taxon>Embryophyta</taxon>
        <taxon>Tracheophyta</taxon>
        <taxon>Spermatophyta</taxon>
        <taxon>Magnoliopsida</taxon>
        <taxon>eudicotyledons</taxon>
        <taxon>Gunneridae</taxon>
        <taxon>Pentapetalae</taxon>
        <taxon>asterids</taxon>
        <taxon>campanulids</taxon>
        <taxon>Apiales</taxon>
        <taxon>Apiaceae</taxon>
        <taxon>Apioideae</taxon>
        <taxon>apioid superclade</taxon>
        <taxon>Tordylieae</taxon>
        <taxon>Tordyliinae</taxon>
        <taxon>Heracleum</taxon>
    </lineage>
</organism>
<dbReference type="InterPro" id="IPR016024">
    <property type="entry name" value="ARM-type_fold"/>
</dbReference>
<evidence type="ECO:0000256" key="6">
    <source>
        <dbReference type="SAM" id="SignalP"/>
    </source>
</evidence>